<evidence type="ECO:0000259" key="2">
    <source>
        <dbReference type="PROSITE" id="PS50043"/>
    </source>
</evidence>
<keyword evidence="1" id="KW-0238">DNA-binding</keyword>
<dbReference type="Gene3D" id="3.40.50.2300">
    <property type="match status" value="1"/>
</dbReference>
<accession>A0A0M9UBA5</accession>
<dbReference type="Proteomes" id="UP000037784">
    <property type="component" value="Unassembled WGS sequence"/>
</dbReference>
<name>A0A0M9UBA5_9CHLR</name>
<dbReference type="InterPro" id="IPR016032">
    <property type="entry name" value="Sig_transdc_resp-reg_C-effctor"/>
</dbReference>
<proteinExistence type="predicted"/>
<reference evidence="4" key="1">
    <citation type="submission" date="2015-08" db="EMBL/GenBank/DDBJ databases">
        <title>Draft Genome Sequence of a Heterotrophic Facultative Anaerobic Bacterium Ardenticatena maritima Strain 110S.</title>
        <authorList>
            <person name="Kawaichi S."/>
            <person name="Yoshida T."/>
            <person name="Sako Y."/>
            <person name="Nakamura R."/>
        </authorList>
    </citation>
    <scope>NUCLEOTIDE SEQUENCE [LARGE SCALE GENOMIC DNA]</scope>
    <source>
        <strain evidence="4">110S</strain>
    </source>
</reference>
<dbReference type="EMBL" id="BBZA01000003">
    <property type="protein sequence ID" value="GAP61618.1"/>
    <property type="molecule type" value="Genomic_DNA"/>
</dbReference>
<dbReference type="GO" id="GO:0003677">
    <property type="term" value="F:DNA binding"/>
    <property type="evidence" value="ECO:0007669"/>
    <property type="project" value="UniProtKB-KW"/>
</dbReference>
<dbReference type="PROSITE" id="PS00622">
    <property type="entry name" value="HTH_LUXR_1"/>
    <property type="match status" value="1"/>
</dbReference>
<feature type="domain" description="HTH luxR-type" evidence="2">
    <location>
        <begin position="161"/>
        <end position="226"/>
    </location>
</feature>
<keyword evidence="4" id="KW-1185">Reference proteome</keyword>
<dbReference type="PANTHER" id="PTHR43214">
    <property type="entry name" value="TWO-COMPONENT RESPONSE REGULATOR"/>
    <property type="match status" value="1"/>
</dbReference>
<dbReference type="PRINTS" id="PR00038">
    <property type="entry name" value="HTHLUXR"/>
</dbReference>
<dbReference type="Gene3D" id="1.10.10.10">
    <property type="entry name" value="Winged helix-like DNA-binding domain superfamily/Winged helix DNA-binding domain"/>
    <property type="match status" value="1"/>
</dbReference>
<dbReference type="InParanoid" id="A0A0M9UBA5"/>
<dbReference type="InterPro" id="IPR000792">
    <property type="entry name" value="Tscrpt_reg_LuxR_C"/>
</dbReference>
<evidence type="ECO:0000313" key="3">
    <source>
        <dbReference type="EMBL" id="GAP61618.1"/>
    </source>
</evidence>
<dbReference type="OrthoDB" id="9781904at2"/>
<dbReference type="Pfam" id="PF00196">
    <property type="entry name" value="GerE"/>
    <property type="match status" value="1"/>
</dbReference>
<comment type="caution">
    <text evidence="3">The sequence shown here is derived from an EMBL/GenBank/DDBJ whole genome shotgun (WGS) entry which is preliminary data.</text>
</comment>
<dbReference type="InterPro" id="IPR039420">
    <property type="entry name" value="WalR-like"/>
</dbReference>
<dbReference type="GO" id="GO:0006355">
    <property type="term" value="P:regulation of DNA-templated transcription"/>
    <property type="evidence" value="ECO:0007669"/>
    <property type="project" value="InterPro"/>
</dbReference>
<evidence type="ECO:0000256" key="1">
    <source>
        <dbReference type="ARBA" id="ARBA00023125"/>
    </source>
</evidence>
<gene>
    <name evidence="3" type="ORF">ARMA_0041</name>
</gene>
<dbReference type="RefSeq" id="WP_054491575.1">
    <property type="nucleotide sequence ID" value="NZ_BBZA01000003.1"/>
</dbReference>
<evidence type="ECO:0000313" key="4">
    <source>
        <dbReference type="Proteomes" id="UP000037784"/>
    </source>
</evidence>
<organism evidence="3 4">
    <name type="scientific">Ardenticatena maritima</name>
    <dbReference type="NCBI Taxonomy" id="872965"/>
    <lineage>
        <taxon>Bacteria</taxon>
        <taxon>Bacillati</taxon>
        <taxon>Chloroflexota</taxon>
        <taxon>Ardenticatenia</taxon>
        <taxon>Ardenticatenales</taxon>
        <taxon>Ardenticatenaceae</taxon>
        <taxon>Ardenticatena</taxon>
    </lineage>
</organism>
<dbReference type="SUPFAM" id="SSF46894">
    <property type="entry name" value="C-terminal effector domain of the bipartite response regulators"/>
    <property type="match status" value="1"/>
</dbReference>
<sequence>MPETAIRVAVCGPLQFLQEALASVLQQRYKLDVAHFVLPQEYSEEDSNTLLEQVQQFHPEVVLFLPPVKETTRCLDLIEAFVALDAKVILVTYTEHETRQLVHEAVLRGVVGVVPSRMPLMLLSRAIYKVFEGELWLDRALTAVVLNSLTRSEMGTSKDKTQEKIESLTDREREVIRWLAKGLKNRDIAERMSISESTVRHHFTSIFNKLDMNNRVELLLFALKHNLVSMDEILS</sequence>
<dbReference type="PANTHER" id="PTHR43214:SF38">
    <property type="entry name" value="NITRATE_NITRITE RESPONSE REGULATOR PROTEIN NARL"/>
    <property type="match status" value="1"/>
</dbReference>
<dbReference type="CDD" id="cd06170">
    <property type="entry name" value="LuxR_C_like"/>
    <property type="match status" value="1"/>
</dbReference>
<dbReference type="AlphaFoldDB" id="A0A0M9UBA5"/>
<dbReference type="InterPro" id="IPR036388">
    <property type="entry name" value="WH-like_DNA-bd_sf"/>
</dbReference>
<dbReference type="PROSITE" id="PS50043">
    <property type="entry name" value="HTH_LUXR_2"/>
    <property type="match status" value="1"/>
</dbReference>
<dbReference type="SMART" id="SM00421">
    <property type="entry name" value="HTH_LUXR"/>
    <property type="match status" value="1"/>
</dbReference>
<protein>
    <recommendedName>
        <fullName evidence="2">HTH luxR-type domain-containing protein</fullName>
    </recommendedName>
</protein>